<dbReference type="Proteomes" id="UP001652445">
    <property type="component" value="Unassembled WGS sequence"/>
</dbReference>
<gene>
    <name evidence="2" type="ORF">OB236_25970</name>
</gene>
<dbReference type="PANTHER" id="PTHR48207">
    <property type="entry name" value="SUCCINATE--HYDROXYMETHYLGLUTARATE COA-TRANSFERASE"/>
    <property type="match status" value="1"/>
</dbReference>
<accession>A0ABT2ULN7</accession>
<comment type="caution">
    <text evidence="2">The sequence shown here is derived from an EMBL/GenBank/DDBJ whole genome shotgun (WGS) entry which is preliminary data.</text>
</comment>
<evidence type="ECO:0000313" key="2">
    <source>
        <dbReference type="EMBL" id="MCU6795565.1"/>
    </source>
</evidence>
<dbReference type="Gene3D" id="3.40.50.10540">
    <property type="entry name" value="Crotonobetainyl-coa:carnitine coa-transferase, domain 1"/>
    <property type="match status" value="1"/>
</dbReference>
<keyword evidence="1 2" id="KW-0808">Transferase</keyword>
<name>A0ABT2ULN7_9BACL</name>
<proteinExistence type="predicted"/>
<sequence>MLKDIQLLSFTHFLQGPSAVQILGDLGADVIKIENVNGAFERQWAGAEAFIHSESVFFLLAGRNQRSLSIDLKDEAGKAIIWDLMKQADVIVENFRPGVMDRLGFGYEAVSEFNPGIVYCSCSGFGSSGPYKDRPGQDLLIQSMSGLAMLSGRSGDPPIPVGTAIVDQHAAVLAAMGVLVALYERTKTGIGKKVESNLLSAALDLQIEPINYFANNATLYDRSASGIATKFHQAPYGIYETADRHICLSMNSLSHLSKAFSDNDFLQWTSSDQYKKREFINSRVTEHLKKEDFDHWSQVFDEIGIWYAEVNNYEKVMNDPQVVWNDSFVSFDHPRAGTVKLLAHPVKYDGKVPAVTRVPPRLGEHTEEILTELGYGMEQINELESTGVVRIMQKDNLKVEG</sequence>
<dbReference type="PANTHER" id="PTHR48207:SF4">
    <property type="entry name" value="BLL6097 PROTEIN"/>
    <property type="match status" value="1"/>
</dbReference>
<protein>
    <submittedName>
        <fullName evidence="2">CoA transferase</fullName>
    </submittedName>
</protein>
<dbReference type="Pfam" id="PF02515">
    <property type="entry name" value="CoA_transf_3"/>
    <property type="match status" value="1"/>
</dbReference>
<dbReference type="EMBL" id="JAOQIO010000094">
    <property type="protein sequence ID" value="MCU6795565.1"/>
    <property type="molecule type" value="Genomic_DNA"/>
</dbReference>
<evidence type="ECO:0000256" key="1">
    <source>
        <dbReference type="ARBA" id="ARBA00022679"/>
    </source>
</evidence>
<organism evidence="2 3">
    <name type="scientific">Paenibacillus baimaensis</name>
    <dbReference type="NCBI Taxonomy" id="2982185"/>
    <lineage>
        <taxon>Bacteria</taxon>
        <taxon>Bacillati</taxon>
        <taxon>Bacillota</taxon>
        <taxon>Bacilli</taxon>
        <taxon>Bacillales</taxon>
        <taxon>Paenibacillaceae</taxon>
        <taxon>Paenibacillus</taxon>
    </lineage>
</organism>
<dbReference type="SUPFAM" id="SSF89796">
    <property type="entry name" value="CoA-transferase family III (CaiB/BaiF)"/>
    <property type="match status" value="1"/>
</dbReference>
<dbReference type="RefSeq" id="WP_262686514.1">
    <property type="nucleotide sequence ID" value="NZ_JAOQIO010000094.1"/>
</dbReference>
<evidence type="ECO:0000313" key="3">
    <source>
        <dbReference type="Proteomes" id="UP001652445"/>
    </source>
</evidence>
<dbReference type="GO" id="GO:0016740">
    <property type="term" value="F:transferase activity"/>
    <property type="evidence" value="ECO:0007669"/>
    <property type="project" value="UniProtKB-KW"/>
</dbReference>
<reference evidence="2 3" key="1">
    <citation type="submission" date="2022-09" db="EMBL/GenBank/DDBJ databases">
        <authorList>
            <person name="Han X.L."/>
            <person name="Wang Q."/>
            <person name="Lu T."/>
        </authorList>
    </citation>
    <scope>NUCLEOTIDE SEQUENCE [LARGE SCALE GENOMIC DNA]</scope>
    <source>
        <strain evidence="2 3">WQ 127069</strain>
    </source>
</reference>
<keyword evidence="3" id="KW-1185">Reference proteome</keyword>
<dbReference type="InterPro" id="IPR023606">
    <property type="entry name" value="CoA-Trfase_III_dom_1_sf"/>
</dbReference>
<dbReference type="InterPro" id="IPR050483">
    <property type="entry name" value="CoA-transferase_III_domain"/>
</dbReference>
<dbReference type="InterPro" id="IPR003673">
    <property type="entry name" value="CoA-Trfase_fam_III"/>
</dbReference>